<evidence type="ECO:0000313" key="6">
    <source>
        <dbReference type="Proteomes" id="UP000183685"/>
    </source>
</evidence>
<dbReference type="InterPro" id="IPR029058">
    <property type="entry name" value="AB_hydrolase_fold"/>
</dbReference>
<evidence type="ECO:0000256" key="2">
    <source>
        <dbReference type="ARBA" id="ARBA00038115"/>
    </source>
</evidence>
<feature type="chain" id="PRO_5010303297" evidence="3">
    <location>
        <begin position="25"/>
        <end position="261"/>
    </location>
</feature>
<evidence type="ECO:0000313" key="5">
    <source>
        <dbReference type="EMBL" id="SDE11053.1"/>
    </source>
</evidence>
<dbReference type="EMBL" id="FNAK01000004">
    <property type="protein sequence ID" value="SDE11053.1"/>
    <property type="molecule type" value="Genomic_DNA"/>
</dbReference>
<dbReference type="Gene3D" id="3.40.50.1820">
    <property type="entry name" value="alpha/beta hydrolase"/>
    <property type="match status" value="1"/>
</dbReference>
<name>A0A1G7A8Q8_9PROT</name>
<protein>
    <submittedName>
        <fullName evidence="5">Dienelactone hydrolase</fullName>
    </submittedName>
</protein>
<keyword evidence="3" id="KW-0732">Signal</keyword>
<gene>
    <name evidence="5" type="ORF">SAMN04488071_2134</name>
</gene>
<comment type="similarity">
    <text evidence="2">Belongs to the AB hydrolase superfamily. FUS2 hydrolase family.</text>
</comment>
<feature type="domain" description="AB hydrolase-1" evidence="4">
    <location>
        <begin position="59"/>
        <end position="208"/>
    </location>
</feature>
<dbReference type="InterPro" id="IPR050261">
    <property type="entry name" value="FrsA_esterase"/>
</dbReference>
<dbReference type="Pfam" id="PF12697">
    <property type="entry name" value="Abhydrolase_6"/>
    <property type="match status" value="1"/>
</dbReference>
<reference evidence="5 6" key="1">
    <citation type="submission" date="2016-10" db="EMBL/GenBank/DDBJ databases">
        <authorList>
            <person name="de Groot N.N."/>
        </authorList>
    </citation>
    <scope>NUCLEOTIDE SEQUENCE [LARGE SCALE GENOMIC DNA]</scope>
    <source>
        <strain evidence="5 6">CGMCC 1.9109</strain>
    </source>
</reference>
<dbReference type="RefSeq" id="WP_068303893.1">
    <property type="nucleotide sequence ID" value="NZ_FNAK01000004.1"/>
</dbReference>
<dbReference type="PANTHER" id="PTHR22946:SF9">
    <property type="entry name" value="POLYKETIDE TRANSFERASE AF380"/>
    <property type="match status" value="1"/>
</dbReference>
<dbReference type="InterPro" id="IPR000073">
    <property type="entry name" value="AB_hydrolase_1"/>
</dbReference>
<evidence type="ECO:0000256" key="1">
    <source>
        <dbReference type="ARBA" id="ARBA00022801"/>
    </source>
</evidence>
<keyword evidence="1 5" id="KW-0378">Hydrolase</keyword>
<dbReference type="STRING" id="637679.GCA_001550055_01723"/>
<organism evidence="5 6">
    <name type="scientific">Kordiimonas lacus</name>
    <dbReference type="NCBI Taxonomy" id="637679"/>
    <lineage>
        <taxon>Bacteria</taxon>
        <taxon>Pseudomonadati</taxon>
        <taxon>Pseudomonadota</taxon>
        <taxon>Alphaproteobacteria</taxon>
        <taxon>Kordiimonadales</taxon>
        <taxon>Kordiimonadaceae</taxon>
        <taxon>Kordiimonas</taxon>
    </lineage>
</organism>
<dbReference type="SUPFAM" id="SSF53474">
    <property type="entry name" value="alpha/beta-Hydrolases"/>
    <property type="match status" value="1"/>
</dbReference>
<evidence type="ECO:0000256" key="3">
    <source>
        <dbReference type="SAM" id="SignalP"/>
    </source>
</evidence>
<dbReference type="Proteomes" id="UP000183685">
    <property type="component" value="Unassembled WGS sequence"/>
</dbReference>
<sequence length="261" mass="28636">MKQTMIKIFALLLAITAATTPSLAETYVQQFGYDAPDGNRITGFIYQAQDTPKDAPLAVLMHGLMGSSLYWLADDNRMQGDDVSADLIARGYRVLALDARHHGARIVDVKPIEHVLKARKGDSADYEAMILKTVDDYQFALDKVLAKYADTQRVLVVGYSMGAQTGVLLAARDPRVTHLVTMVPPAVRNVPAVSPLTFAPKVTVPWFLLMAEKDQYSTPEQNTELVAAAGRAPETRTFDSKHVLPASYVSAVEAWLDQISD</sequence>
<dbReference type="PANTHER" id="PTHR22946">
    <property type="entry name" value="DIENELACTONE HYDROLASE DOMAIN-CONTAINING PROTEIN-RELATED"/>
    <property type="match status" value="1"/>
</dbReference>
<evidence type="ECO:0000259" key="4">
    <source>
        <dbReference type="Pfam" id="PF12697"/>
    </source>
</evidence>
<dbReference type="GO" id="GO:0052689">
    <property type="term" value="F:carboxylic ester hydrolase activity"/>
    <property type="evidence" value="ECO:0007669"/>
    <property type="project" value="UniProtKB-ARBA"/>
</dbReference>
<feature type="signal peptide" evidence="3">
    <location>
        <begin position="1"/>
        <end position="24"/>
    </location>
</feature>
<proteinExistence type="inferred from homology"/>
<dbReference type="AlphaFoldDB" id="A0A1G7A8Q8"/>
<dbReference type="OrthoDB" id="9808398at2"/>
<keyword evidence="6" id="KW-1185">Reference proteome</keyword>
<accession>A0A1G7A8Q8</accession>